<dbReference type="GO" id="GO:0016787">
    <property type="term" value="F:hydrolase activity"/>
    <property type="evidence" value="ECO:0007669"/>
    <property type="project" value="UniProtKB-KW"/>
</dbReference>
<gene>
    <name evidence="2" type="ORF">IPZ78_06095</name>
</gene>
<comment type="caution">
    <text evidence="2">The sequence shown here is derived from an EMBL/GenBank/DDBJ whole genome shotgun (WGS) entry which is preliminary data.</text>
</comment>
<dbReference type="InterPro" id="IPR010905">
    <property type="entry name" value="Glyco_hydro_88"/>
</dbReference>
<evidence type="ECO:0000313" key="3">
    <source>
        <dbReference type="Proteomes" id="UP001165302"/>
    </source>
</evidence>
<dbReference type="InterPro" id="IPR012341">
    <property type="entry name" value="6hp_glycosidase-like_sf"/>
</dbReference>
<dbReference type="RefSeq" id="WP_225552112.1">
    <property type="nucleotide sequence ID" value="NZ_JADEYP010000008.1"/>
</dbReference>
<accession>A0ABS7Z3F7</accession>
<dbReference type="InterPro" id="IPR008928">
    <property type="entry name" value="6-hairpin_glycosidase_sf"/>
</dbReference>
<reference evidence="2" key="1">
    <citation type="submission" date="2020-10" db="EMBL/GenBank/DDBJ databases">
        <authorList>
            <person name="Lu T."/>
            <person name="Wang Q."/>
            <person name="Han X."/>
        </authorList>
    </citation>
    <scope>NUCLEOTIDE SEQUENCE</scope>
    <source>
        <strain evidence="2">WQ 366</strain>
    </source>
</reference>
<evidence type="ECO:0000256" key="1">
    <source>
        <dbReference type="ARBA" id="ARBA00022801"/>
    </source>
</evidence>
<keyword evidence="1 2" id="KW-0378">Hydrolase</keyword>
<name>A0ABS7Z3F7_9SPHI</name>
<dbReference type="Gene3D" id="1.50.10.10">
    <property type="match status" value="1"/>
</dbReference>
<dbReference type="PROSITE" id="PS51257">
    <property type="entry name" value="PROKAR_LIPOPROTEIN"/>
    <property type="match status" value="1"/>
</dbReference>
<proteinExistence type="predicted"/>
<dbReference type="EMBL" id="JADEYP010000008">
    <property type="protein sequence ID" value="MCA5004725.1"/>
    <property type="molecule type" value="Genomic_DNA"/>
</dbReference>
<evidence type="ECO:0000313" key="2">
    <source>
        <dbReference type="EMBL" id="MCA5004725.1"/>
    </source>
</evidence>
<dbReference type="PANTHER" id="PTHR33886:SF8">
    <property type="entry name" value="UNSATURATED RHAMNOGALACTURONAN HYDROLASE (EUROFUNG)"/>
    <property type="match status" value="1"/>
</dbReference>
<keyword evidence="3" id="KW-1185">Reference proteome</keyword>
<protein>
    <submittedName>
        <fullName evidence="2">Glycoside hydrolase family 88 protein</fullName>
    </submittedName>
</protein>
<organism evidence="2 3">
    <name type="scientific">Sphingobacterium bovistauri</name>
    <dbReference type="NCBI Taxonomy" id="2781959"/>
    <lineage>
        <taxon>Bacteria</taxon>
        <taxon>Pseudomonadati</taxon>
        <taxon>Bacteroidota</taxon>
        <taxon>Sphingobacteriia</taxon>
        <taxon>Sphingobacteriales</taxon>
        <taxon>Sphingobacteriaceae</taxon>
        <taxon>Sphingobacterium</taxon>
    </lineage>
</organism>
<dbReference type="Proteomes" id="UP001165302">
    <property type="component" value="Unassembled WGS sequence"/>
</dbReference>
<dbReference type="InterPro" id="IPR052043">
    <property type="entry name" value="PolySaccharide_Degr_Enz"/>
</dbReference>
<dbReference type="SUPFAM" id="SSF48208">
    <property type="entry name" value="Six-hairpin glycosidases"/>
    <property type="match status" value="1"/>
</dbReference>
<dbReference type="PANTHER" id="PTHR33886">
    <property type="entry name" value="UNSATURATED RHAMNOGALACTURONAN HYDROLASE (EUROFUNG)"/>
    <property type="match status" value="1"/>
</dbReference>
<sequence>MKNILYILLISIFIFSCASPKKESAVLWSQKMVESHGLRDFYCNRHFQGKLDTTGWDYVSGLVALSVLKAWEQYPEKMEYYQSVKQFADNCINEDGTSIISKNGKSALRPSNIDDLPAGRVFFTLYKHEISKGNKKDAARYKNALDLIRNTLKFNHSRIGDSLPGAGGFFHKAIYPNQMWLDGLYMGSPVYAEWESTFGKDDKLEYLSSWDDIVLQFKTIHQKTYNKDVQLNYHAWSALPTDSNSFWSNLQEPYLGCSKEFWARGMGWYFAALVDVLEYMPNDHKDYDYMKEITNQVAAGLKRWQDNETGLWYQLLQYDSSVHADGVGDIINGVAHNVGDASNYLESSASSIFTYAFFKGVRLGVLNQSEYLPVAKKAYQGLLDNFIVAKDDKIDIIQSCASAGLGPAKDLSRTGTINYYLAGKDVGLAENEGKSIGTFILASLEYEKLN</sequence>
<dbReference type="Pfam" id="PF07470">
    <property type="entry name" value="Glyco_hydro_88"/>
    <property type="match status" value="2"/>
</dbReference>